<keyword evidence="3" id="KW-0732">Signal</keyword>
<dbReference type="SUPFAM" id="SSF53254">
    <property type="entry name" value="Phosphoglycerate mutase-like"/>
    <property type="match status" value="1"/>
</dbReference>
<dbReference type="GeneID" id="85312718"/>
<dbReference type="GO" id="GO:0016791">
    <property type="term" value="F:phosphatase activity"/>
    <property type="evidence" value="ECO:0007669"/>
    <property type="project" value="TreeGrafter"/>
</dbReference>
<dbReference type="EMBL" id="MU838998">
    <property type="protein sequence ID" value="KAK1771422.1"/>
    <property type="molecule type" value="Genomic_DNA"/>
</dbReference>
<keyword evidence="2" id="KW-0812">Transmembrane</keyword>
<dbReference type="InterPro" id="IPR029033">
    <property type="entry name" value="His_PPase_superfam"/>
</dbReference>
<dbReference type="Gene3D" id="3.40.50.1240">
    <property type="entry name" value="Phosphoglycerate mutase-like"/>
    <property type="match status" value="1"/>
</dbReference>
<evidence type="ECO:0000256" key="1">
    <source>
        <dbReference type="ARBA" id="ARBA00005375"/>
    </source>
</evidence>
<dbReference type="Proteomes" id="UP001244011">
    <property type="component" value="Unassembled WGS sequence"/>
</dbReference>
<keyword evidence="5" id="KW-1185">Reference proteome</keyword>
<dbReference type="Pfam" id="PF00328">
    <property type="entry name" value="His_Phos_2"/>
    <property type="match status" value="1"/>
</dbReference>
<dbReference type="InterPro" id="IPR050645">
    <property type="entry name" value="Histidine_acid_phosphatase"/>
</dbReference>
<proteinExistence type="inferred from homology"/>
<evidence type="ECO:0000313" key="4">
    <source>
        <dbReference type="EMBL" id="KAK1771422.1"/>
    </source>
</evidence>
<comment type="caution">
    <text evidence="4">The sequence shown here is derived from an EMBL/GenBank/DDBJ whole genome shotgun (WGS) entry which is preliminary data.</text>
</comment>
<accession>A0AAJ0C8F9</accession>
<sequence length="501" mass="51468">MELPLKRLLLLLLLPSLPQASAETVLGVYIFHRHGDRTTKSYTPVTLTALGAEQVFASGSYYRDQYISSNATARIHGIASDVAVLSQLAITSPIDTVLQNSAQVFLQGLYPPAGSASVQTLANGSEVEPPLGGYQYIPVNGISTAASSGNSEESEWLQGGSGCGNALVSSNNYFTSDEFVSTLASTRGFYQDLLPVINGTFDSSQANFKNAYTVFDFIHVSSIHNRTIPSSSLLTDSTLHQLQTRADQHEWGLAYNSSDEIRAIAGAVLAGQIVQALNGTLRSPLGKAGAQRLTIQFGAYGTFMAFFGLARAPAASPDFYGVADYASSMVFELVTNATVPTSGGGPIDPADVSVRFRFANGTATAPDADPANPPRTFALFGRPETVLPWSDFAAEMGRFAVGDTASWCRACGNSTGVCADALGIGGGGDGAGAAGNGGGKGKGGGGGVSRPVAGVIGALVTLVVILGLEALVMGAAGLRLVKKGASSHKAGEAGAAGVTPA</sequence>
<feature type="chain" id="PRO_5042479488" evidence="3">
    <location>
        <begin position="23"/>
        <end position="501"/>
    </location>
</feature>
<name>A0AAJ0C8F9_9PEZI</name>
<evidence type="ECO:0000256" key="3">
    <source>
        <dbReference type="SAM" id="SignalP"/>
    </source>
</evidence>
<organism evidence="4 5">
    <name type="scientific">Phialemonium atrogriseum</name>
    <dbReference type="NCBI Taxonomy" id="1093897"/>
    <lineage>
        <taxon>Eukaryota</taxon>
        <taxon>Fungi</taxon>
        <taxon>Dikarya</taxon>
        <taxon>Ascomycota</taxon>
        <taxon>Pezizomycotina</taxon>
        <taxon>Sordariomycetes</taxon>
        <taxon>Sordariomycetidae</taxon>
        <taxon>Cephalothecales</taxon>
        <taxon>Cephalothecaceae</taxon>
        <taxon>Phialemonium</taxon>
    </lineage>
</organism>
<feature type="transmembrane region" description="Helical" evidence="2">
    <location>
        <begin position="455"/>
        <end position="481"/>
    </location>
</feature>
<dbReference type="RefSeq" id="XP_060287635.1">
    <property type="nucleotide sequence ID" value="XM_060429531.1"/>
</dbReference>
<evidence type="ECO:0000313" key="5">
    <source>
        <dbReference type="Proteomes" id="UP001244011"/>
    </source>
</evidence>
<dbReference type="InterPro" id="IPR000560">
    <property type="entry name" value="His_Pase_clade-2"/>
</dbReference>
<keyword evidence="2" id="KW-1133">Transmembrane helix</keyword>
<dbReference type="AlphaFoldDB" id="A0AAJ0C8F9"/>
<evidence type="ECO:0000256" key="2">
    <source>
        <dbReference type="SAM" id="Phobius"/>
    </source>
</evidence>
<reference evidence="4" key="1">
    <citation type="submission" date="2023-06" db="EMBL/GenBank/DDBJ databases">
        <title>Genome-scale phylogeny and comparative genomics of the fungal order Sordariales.</title>
        <authorList>
            <consortium name="Lawrence Berkeley National Laboratory"/>
            <person name="Hensen N."/>
            <person name="Bonometti L."/>
            <person name="Westerberg I."/>
            <person name="Brannstrom I.O."/>
            <person name="Guillou S."/>
            <person name="Cros-Aarteil S."/>
            <person name="Calhoun S."/>
            <person name="Haridas S."/>
            <person name="Kuo A."/>
            <person name="Mondo S."/>
            <person name="Pangilinan J."/>
            <person name="Riley R."/>
            <person name="Labutti K."/>
            <person name="Andreopoulos B."/>
            <person name="Lipzen A."/>
            <person name="Chen C."/>
            <person name="Yanf M."/>
            <person name="Daum C."/>
            <person name="Ng V."/>
            <person name="Clum A."/>
            <person name="Steindorff A."/>
            <person name="Ohm R."/>
            <person name="Martin F."/>
            <person name="Silar P."/>
            <person name="Natvig D."/>
            <person name="Lalanne C."/>
            <person name="Gautier V."/>
            <person name="Ament-Velasquez S.L."/>
            <person name="Kruys A."/>
            <person name="Hutchinson M.I."/>
            <person name="Powell A.J."/>
            <person name="Barry K."/>
            <person name="Miller A.N."/>
            <person name="Grigoriev I.V."/>
            <person name="Debuchy R."/>
            <person name="Gladieux P."/>
            <person name="Thoren M.H."/>
            <person name="Johannesson H."/>
        </authorList>
    </citation>
    <scope>NUCLEOTIDE SEQUENCE</scope>
    <source>
        <strain evidence="4">8032-3</strain>
    </source>
</reference>
<comment type="similarity">
    <text evidence="1">Belongs to the histidine acid phosphatase family.</text>
</comment>
<dbReference type="PANTHER" id="PTHR11567:SF142">
    <property type="entry name" value="PHOSPHOGLYCERATE MUTASE-LIKE PROTEIN"/>
    <property type="match status" value="1"/>
</dbReference>
<dbReference type="PANTHER" id="PTHR11567">
    <property type="entry name" value="ACID PHOSPHATASE-RELATED"/>
    <property type="match status" value="1"/>
</dbReference>
<gene>
    <name evidence="4" type="ORF">QBC33DRAFT_554589</name>
</gene>
<feature type="signal peptide" evidence="3">
    <location>
        <begin position="1"/>
        <end position="22"/>
    </location>
</feature>
<protein>
    <submittedName>
        <fullName evidence="4">Histidine phosphatase superfamily</fullName>
    </submittedName>
</protein>
<keyword evidence="2" id="KW-0472">Membrane</keyword>